<dbReference type="Pfam" id="PF04542">
    <property type="entry name" value="Sigma70_r2"/>
    <property type="match status" value="1"/>
</dbReference>
<dbReference type="EMBL" id="CP048113">
    <property type="protein sequence ID" value="QHS63408.1"/>
    <property type="molecule type" value="Genomic_DNA"/>
</dbReference>
<dbReference type="SUPFAM" id="SSF88659">
    <property type="entry name" value="Sigma3 and sigma4 domains of RNA polymerase sigma factors"/>
    <property type="match status" value="1"/>
</dbReference>
<dbReference type="InterPro" id="IPR036388">
    <property type="entry name" value="WH-like_DNA-bd_sf"/>
</dbReference>
<evidence type="ECO:0000313" key="7">
    <source>
        <dbReference type="EMBL" id="QHS63408.1"/>
    </source>
</evidence>
<accession>A0A6B9ZLZ9</accession>
<dbReference type="InterPro" id="IPR013324">
    <property type="entry name" value="RNA_pol_sigma_r3/r4-like"/>
</dbReference>
<dbReference type="InterPro" id="IPR013249">
    <property type="entry name" value="RNA_pol_sigma70_r4_t2"/>
</dbReference>
<dbReference type="NCBIfam" id="TIGR02937">
    <property type="entry name" value="sigma70-ECF"/>
    <property type="match status" value="1"/>
</dbReference>
<keyword evidence="8" id="KW-1185">Reference proteome</keyword>
<dbReference type="InterPro" id="IPR007627">
    <property type="entry name" value="RNA_pol_sigma70_r2"/>
</dbReference>
<organism evidence="7 8">
    <name type="scientific">Chitinophaga agri</name>
    <dbReference type="NCBI Taxonomy" id="2703787"/>
    <lineage>
        <taxon>Bacteria</taxon>
        <taxon>Pseudomonadati</taxon>
        <taxon>Bacteroidota</taxon>
        <taxon>Chitinophagia</taxon>
        <taxon>Chitinophagales</taxon>
        <taxon>Chitinophagaceae</taxon>
        <taxon>Chitinophaga</taxon>
    </lineage>
</organism>
<dbReference type="InterPro" id="IPR039425">
    <property type="entry name" value="RNA_pol_sigma-70-like"/>
</dbReference>
<reference evidence="7 8" key="1">
    <citation type="submission" date="2020-01" db="EMBL/GenBank/DDBJ databases">
        <title>Complete genome sequence of Chitinophaga sp. H33E-04 isolated from quinoa roots.</title>
        <authorList>
            <person name="Weon H.-Y."/>
            <person name="Lee S.A."/>
        </authorList>
    </citation>
    <scope>NUCLEOTIDE SEQUENCE [LARGE SCALE GENOMIC DNA]</scope>
    <source>
        <strain evidence="7 8">H33E-04</strain>
    </source>
</reference>
<proteinExistence type="inferred from homology"/>
<dbReference type="Gene3D" id="1.10.10.10">
    <property type="entry name" value="Winged helix-like DNA-binding domain superfamily/Winged helix DNA-binding domain"/>
    <property type="match status" value="1"/>
</dbReference>
<keyword evidence="4" id="KW-0804">Transcription</keyword>
<keyword evidence="3" id="KW-0731">Sigma factor</keyword>
<evidence type="ECO:0000256" key="3">
    <source>
        <dbReference type="ARBA" id="ARBA00023082"/>
    </source>
</evidence>
<dbReference type="Pfam" id="PF08281">
    <property type="entry name" value="Sigma70_r4_2"/>
    <property type="match status" value="1"/>
</dbReference>
<sequence>MRHSQYLMTHDGYHISAEEATEALRSRDADVFRNIYNAYGEELYLLAYRWVRDHDLAKEVVQGLFTHLWEKGPALTITGNLRHYLYRAVSNRSINELKRTSRHVSDEALQWQADESSLHDVTDHLLLQKEIIRLLQALAPRCREIFMLSRFDGLEPAAIAEKLGITLNTVYFQLAVALKHLRTHLLNGKKLE</sequence>
<dbReference type="GO" id="GO:0006352">
    <property type="term" value="P:DNA-templated transcription initiation"/>
    <property type="evidence" value="ECO:0007669"/>
    <property type="project" value="InterPro"/>
</dbReference>
<evidence type="ECO:0000259" key="6">
    <source>
        <dbReference type="Pfam" id="PF08281"/>
    </source>
</evidence>
<dbReference type="SUPFAM" id="SSF88946">
    <property type="entry name" value="Sigma2 domain of RNA polymerase sigma factors"/>
    <property type="match status" value="1"/>
</dbReference>
<protein>
    <submittedName>
        <fullName evidence="7">Sigma-70 family RNA polymerase sigma factor</fullName>
    </submittedName>
</protein>
<evidence type="ECO:0000256" key="2">
    <source>
        <dbReference type="ARBA" id="ARBA00023015"/>
    </source>
</evidence>
<feature type="domain" description="RNA polymerase sigma factor 70 region 4 type 2" evidence="6">
    <location>
        <begin position="129"/>
        <end position="181"/>
    </location>
</feature>
<dbReference type="KEGG" id="chih:GWR21_28615"/>
<feature type="domain" description="RNA polymerase sigma-70 region 2" evidence="5">
    <location>
        <begin position="35"/>
        <end position="102"/>
    </location>
</feature>
<evidence type="ECO:0000256" key="1">
    <source>
        <dbReference type="ARBA" id="ARBA00010641"/>
    </source>
</evidence>
<dbReference type="InterPro" id="IPR013325">
    <property type="entry name" value="RNA_pol_sigma_r2"/>
</dbReference>
<dbReference type="AlphaFoldDB" id="A0A6B9ZLZ9"/>
<keyword evidence="2" id="KW-0805">Transcription regulation</keyword>
<name>A0A6B9ZLZ9_9BACT</name>
<evidence type="ECO:0000259" key="5">
    <source>
        <dbReference type="Pfam" id="PF04542"/>
    </source>
</evidence>
<comment type="similarity">
    <text evidence="1">Belongs to the sigma-70 factor family. ECF subfamily.</text>
</comment>
<dbReference type="PANTHER" id="PTHR43133:SF46">
    <property type="entry name" value="RNA POLYMERASE SIGMA-70 FACTOR ECF SUBFAMILY"/>
    <property type="match status" value="1"/>
</dbReference>
<gene>
    <name evidence="7" type="ORF">GWR21_28615</name>
</gene>
<dbReference type="InterPro" id="IPR014284">
    <property type="entry name" value="RNA_pol_sigma-70_dom"/>
</dbReference>
<dbReference type="GO" id="GO:0003677">
    <property type="term" value="F:DNA binding"/>
    <property type="evidence" value="ECO:0007669"/>
    <property type="project" value="InterPro"/>
</dbReference>
<evidence type="ECO:0000256" key="4">
    <source>
        <dbReference type="ARBA" id="ARBA00023163"/>
    </source>
</evidence>
<dbReference type="Proteomes" id="UP000476411">
    <property type="component" value="Chromosome"/>
</dbReference>
<dbReference type="PANTHER" id="PTHR43133">
    <property type="entry name" value="RNA POLYMERASE ECF-TYPE SIGMA FACTO"/>
    <property type="match status" value="1"/>
</dbReference>
<dbReference type="Gene3D" id="1.10.1740.10">
    <property type="match status" value="1"/>
</dbReference>
<dbReference type="RefSeq" id="WP_162335124.1">
    <property type="nucleotide sequence ID" value="NZ_CP048113.1"/>
</dbReference>
<dbReference type="GO" id="GO:0016987">
    <property type="term" value="F:sigma factor activity"/>
    <property type="evidence" value="ECO:0007669"/>
    <property type="project" value="UniProtKB-KW"/>
</dbReference>
<evidence type="ECO:0000313" key="8">
    <source>
        <dbReference type="Proteomes" id="UP000476411"/>
    </source>
</evidence>